<dbReference type="Proteomes" id="UP000592780">
    <property type="component" value="Unassembled WGS sequence"/>
</dbReference>
<feature type="domain" description="S-adenosylmethionine-dependent methyltransferase Rv2258c-like winged HTH" evidence="1">
    <location>
        <begin position="40"/>
        <end position="96"/>
    </location>
</feature>
<proteinExistence type="predicted"/>
<gene>
    <name evidence="2" type="ORF">HDG40_002243</name>
</gene>
<dbReference type="RefSeq" id="WP_176135760.1">
    <property type="nucleotide sequence ID" value="NZ_JBNDMU010000001.1"/>
</dbReference>
<evidence type="ECO:0000259" key="1">
    <source>
        <dbReference type="Pfam" id="PF21320"/>
    </source>
</evidence>
<name>A0A7W8Q5I7_PARAM</name>
<dbReference type="AlphaFoldDB" id="A0A7W8Q5I7"/>
<keyword evidence="3" id="KW-1185">Reference proteome</keyword>
<dbReference type="InterPro" id="IPR036390">
    <property type="entry name" value="WH_DNA-bd_sf"/>
</dbReference>
<accession>A0A7W8Q5I7</accession>
<comment type="caution">
    <text evidence="2">The sequence shown here is derived from an EMBL/GenBank/DDBJ whole genome shotgun (WGS) entry which is preliminary data.</text>
</comment>
<protein>
    <recommendedName>
        <fullName evidence="1">S-adenosylmethionine-dependent methyltransferase Rv2258c-like winged HTH domain-containing protein</fullName>
    </recommendedName>
</protein>
<dbReference type="InterPro" id="IPR048711">
    <property type="entry name" value="WHD_Rv2258c"/>
</dbReference>
<dbReference type="Pfam" id="PF21320">
    <property type="entry name" value="WHD_Rv2258c"/>
    <property type="match status" value="1"/>
</dbReference>
<sequence>MEVNVANYQGKLFACLGALVRRGGASRLETTSAEVDALRLYEALADNPLCAQQLAKRTGTDRQAVLEWLGRQVLRGNVQYDAARQQYWISEPQASAIGCEPGLCVVPVAFLVSSLHTGPFAR</sequence>
<evidence type="ECO:0000313" key="2">
    <source>
        <dbReference type="EMBL" id="MBB5424099.1"/>
    </source>
</evidence>
<evidence type="ECO:0000313" key="3">
    <source>
        <dbReference type="Proteomes" id="UP000592780"/>
    </source>
</evidence>
<reference evidence="2 3" key="1">
    <citation type="submission" date="2020-08" db="EMBL/GenBank/DDBJ databases">
        <title>Genomic Encyclopedia of Type Strains, Phase IV (KMG-V): Genome sequencing to study the core and pangenomes of soil and plant-associated prokaryotes.</title>
        <authorList>
            <person name="Whitman W."/>
        </authorList>
    </citation>
    <scope>NUCLEOTIDE SEQUENCE [LARGE SCALE GENOMIC DNA]</scope>
    <source>
        <strain evidence="2 3">JPY158</strain>
    </source>
</reference>
<organism evidence="2 3">
    <name type="scientific">Paraburkholderia atlantica</name>
    <dbReference type="NCBI Taxonomy" id="2654982"/>
    <lineage>
        <taxon>Bacteria</taxon>
        <taxon>Pseudomonadati</taxon>
        <taxon>Pseudomonadota</taxon>
        <taxon>Betaproteobacteria</taxon>
        <taxon>Burkholderiales</taxon>
        <taxon>Burkholderiaceae</taxon>
        <taxon>Paraburkholderia</taxon>
    </lineage>
</organism>
<dbReference type="EMBL" id="JACHDD010000003">
    <property type="protein sequence ID" value="MBB5424099.1"/>
    <property type="molecule type" value="Genomic_DNA"/>
</dbReference>
<dbReference type="SUPFAM" id="SSF46785">
    <property type="entry name" value="Winged helix' DNA-binding domain"/>
    <property type="match status" value="1"/>
</dbReference>